<protein>
    <recommendedName>
        <fullName evidence="3">DUF4209 domain-containing protein</fullName>
    </recommendedName>
</protein>
<proteinExistence type="predicted"/>
<gene>
    <name evidence="1" type="ORF">SAMN05192545_1512</name>
</gene>
<name>A0ABY0UDQ6_9FLAO</name>
<dbReference type="RefSeq" id="WP_091604495.1">
    <property type="nucleotide sequence ID" value="NZ_LT629754.1"/>
</dbReference>
<dbReference type="EMBL" id="LT629754">
    <property type="protein sequence ID" value="SDS50094.1"/>
    <property type="molecule type" value="Genomic_DNA"/>
</dbReference>
<dbReference type="GeneID" id="90593656"/>
<sequence>MTPLIENIENNYFGTDLRKRLFELKSEDSNSPEIDMVINLFRQTLTNDLEIESNELLDNFSSIELIKNIEIRGRWHEYLSQRFTKQKREHLRKSVFYYLEIFTSTKNNDYLIHSLRLVKTAKGLFKDEINSIYEKGKSELLRLDKPFLQKEIVIELFSLYPEQTKIDFGGFLKNKIENQTTNHNYPGVFWLIESLKEIKVVSKTESKILHAKNYENEGDYQSEDKKPNTYYPTILITYQKGLRELKSIQCDENFRKRLENKVLKEQKEQLKMHFALSQEYLETNKVFENLINDFGNSCLKQFKVFDFESGFSSLISFPISLGIKSEKEQKSTLLFSKMFDNYVRINSKGKAVGKTDSENFHEIKNKRIWRECTINFLKKAKWKMDEDKILNRDIVFYHILEKCDSKFIPPDRKWLFANGIYNGFNNDFITSAHILIPQLENSLKYILENQGVLTSKIYDEIQHDNMLGGLLDIYIKKNGHDIFYEMKDFLLENSSVNFRNELCHGLLSPFIIEHYGIYVWWITLKLIFDKEKVFEIESTKC</sequence>
<keyword evidence="2" id="KW-1185">Reference proteome</keyword>
<reference evidence="1 2" key="1">
    <citation type="submission" date="2016-10" db="EMBL/GenBank/DDBJ databases">
        <authorList>
            <person name="Varghese N."/>
            <person name="Submissions S."/>
        </authorList>
    </citation>
    <scope>NUCLEOTIDE SEQUENCE [LARGE SCALE GENOMIC DNA]</scope>
    <source>
        <strain evidence="1 2">MAR_2009_60</strain>
    </source>
</reference>
<dbReference type="Proteomes" id="UP000199574">
    <property type="component" value="Chromosome I"/>
</dbReference>
<evidence type="ECO:0000313" key="2">
    <source>
        <dbReference type="Proteomes" id="UP000199574"/>
    </source>
</evidence>
<evidence type="ECO:0008006" key="3">
    <source>
        <dbReference type="Google" id="ProtNLM"/>
    </source>
</evidence>
<organism evidence="1 2">
    <name type="scientific">Maribacter dokdonensis</name>
    <dbReference type="NCBI Taxonomy" id="320912"/>
    <lineage>
        <taxon>Bacteria</taxon>
        <taxon>Pseudomonadati</taxon>
        <taxon>Bacteroidota</taxon>
        <taxon>Flavobacteriia</taxon>
        <taxon>Flavobacteriales</taxon>
        <taxon>Flavobacteriaceae</taxon>
        <taxon>Maribacter</taxon>
    </lineage>
</organism>
<evidence type="ECO:0000313" key="1">
    <source>
        <dbReference type="EMBL" id="SDS50094.1"/>
    </source>
</evidence>
<accession>A0ABY0UDQ6</accession>